<comment type="caution">
    <text evidence="4">The sequence shown here is derived from an EMBL/GenBank/DDBJ whole genome shotgun (WGS) entry which is preliminary data.</text>
</comment>
<reference evidence="4 5" key="1">
    <citation type="submission" date="2024-01" db="EMBL/GenBank/DDBJ databases">
        <title>A draft genome for a cacao thread blight-causing isolate of Paramarasmius palmivorus.</title>
        <authorList>
            <person name="Baruah I.K."/>
            <person name="Bukari Y."/>
            <person name="Amoako-Attah I."/>
            <person name="Meinhardt L.W."/>
            <person name="Bailey B.A."/>
            <person name="Cohen S.P."/>
        </authorList>
    </citation>
    <scope>NUCLEOTIDE SEQUENCE [LARGE SCALE GENOMIC DNA]</scope>
    <source>
        <strain evidence="4 5">GH-12</strain>
    </source>
</reference>
<dbReference type="Gene3D" id="3.40.710.10">
    <property type="entry name" value="DD-peptidase/beta-lactamase superfamily"/>
    <property type="match status" value="1"/>
</dbReference>
<dbReference type="PANTHER" id="PTHR46825">
    <property type="entry name" value="D-ALANYL-D-ALANINE-CARBOXYPEPTIDASE/ENDOPEPTIDASE AMPH"/>
    <property type="match status" value="1"/>
</dbReference>
<dbReference type="InterPro" id="IPR012338">
    <property type="entry name" value="Beta-lactam/transpept-like"/>
</dbReference>
<dbReference type="InterPro" id="IPR050491">
    <property type="entry name" value="AmpC-like"/>
</dbReference>
<dbReference type="EMBL" id="JAYKXP010000070">
    <property type="protein sequence ID" value="KAK7031221.1"/>
    <property type="molecule type" value="Genomic_DNA"/>
</dbReference>
<dbReference type="PANTHER" id="PTHR46825:SF15">
    <property type="entry name" value="BETA-LACTAMASE-RELATED DOMAIN-CONTAINING PROTEIN"/>
    <property type="match status" value="1"/>
</dbReference>
<keyword evidence="5" id="KW-1185">Reference proteome</keyword>
<evidence type="ECO:0000256" key="2">
    <source>
        <dbReference type="SAM" id="SignalP"/>
    </source>
</evidence>
<dbReference type="Pfam" id="PF00144">
    <property type="entry name" value="Beta-lactamase"/>
    <property type="match status" value="1"/>
</dbReference>
<gene>
    <name evidence="4" type="ORF">VNI00_013637</name>
</gene>
<evidence type="ECO:0000313" key="5">
    <source>
        <dbReference type="Proteomes" id="UP001383192"/>
    </source>
</evidence>
<sequence length="607" mass="67311">MGLLVCFLLVLHVSTTLAQFIQHPLKYTNAAILDSDMDTFIEGIISSWNSSGGAGVAVVKQHKDGSWQVETKGYGIAKVAEGKKPDADSLFYIGSNSKLFTAITTGLLISNESLSPRLSWDTKFADILPEHIWKLQDPIASAETTIVDAMSHRTGLPRHDSMYHKKDTMESILHRTRYLKASSSFRSIWQYNNIMYILLGYLPTVTLPEKPVLATYVKEHIFGPLGLTSATYSLVAAEQSGHLVDPITREVNKTEELFGRGKTRVVRYPTWFQEDSEDGSYLAGAGGIMMSVKDVATWLQVLLLGGQNPRTGEQVVPGEVIRKVASGITVVSPEPSVSTSTFVLQAADGLNRQYPEVSNPVYGGGQRRSSYRGNDIIEHDGYHTCIARLPNSKLGIAVFTNDEDYGAAFMQVIKWRIIDKALGLEPIDWDSRIKARVRERHRKLLSKIRPRPKNPTSPPAAFEKLAGVYRNLGYGDTEFCYVSAPSPDKESEACRKLRTEQAVTLPDAVNKEIPTLLARWDSLWFSYIKLEHIDGALFMVTQLDSRPTNDPSEPYWTSDVDEPFTAEFVAEDGKIGFGMMDGFGGAGVDGPTEGSAKERAEVWFEKI</sequence>
<comment type="similarity">
    <text evidence="1">Belongs to the peptidase S12 family.</text>
</comment>
<evidence type="ECO:0000259" key="3">
    <source>
        <dbReference type="Pfam" id="PF00144"/>
    </source>
</evidence>
<feature type="domain" description="Beta-lactamase-related" evidence="3">
    <location>
        <begin position="66"/>
        <end position="404"/>
    </location>
</feature>
<organism evidence="4 5">
    <name type="scientific">Paramarasmius palmivorus</name>
    <dbReference type="NCBI Taxonomy" id="297713"/>
    <lineage>
        <taxon>Eukaryota</taxon>
        <taxon>Fungi</taxon>
        <taxon>Dikarya</taxon>
        <taxon>Basidiomycota</taxon>
        <taxon>Agaricomycotina</taxon>
        <taxon>Agaricomycetes</taxon>
        <taxon>Agaricomycetidae</taxon>
        <taxon>Agaricales</taxon>
        <taxon>Marasmiineae</taxon>
        <taxon>Marasmiaceae</taxon>
        <taxon>Paramarasmius</taxon>
    </lineage>
</organism>
<evidence type="ECO:0000313" key="4">
    <source>
        <dbReference type="EMBL" id="KAK7031221.1"/>
    </source>
</evidence>
<feature type="signal peptide" evidence="2">
    <location>
        <begin position="1"/>
        <end position="18"/>
    </location>
</feature>
<feature type="chain" id="PRO_5044001669" description="Beta-lactamase-related domain-containing protein" evidence="2">
    <location>
        <begin position="19"/>
        <end position="607"/>
    </location>
</feature>
<dbReference type="Proteomes" id="UP001383192">
    <property type="component" value="Unassembled WGS sequence"/>
</dbReference>
<accession>A0AAW0BXX8</accession>
<dbReference type="SUPFAM" id="SSF56601">
    <property type="entry name" value="beta-lactamase/transpeptidase-like"/>
    <property type="match status" value="1"/>
</dbReference>
<name>A0AAW0BXX8_9AGAR</name>
<protein>
    <recommendedName>
        <fullName evidence="3">Beta-lactamase-related domain-containing protein</fullName>
    </recommendedName>
</protein>
<evidence type="ECO:0000256" key="1">
    <source>
        <dbReference type="ARBA" id="ARBA00038215"/>
    </source>
</evidence>
<dbReference type="AlphaFoldDB" id="A0AAW0BXX8"/>
<keyword evidence="2" id="KW-0732">Signal</keyword>
<dbReference type="InterPro" id="IPR001466">
    <property type="entry name" value="Beta-lactam-related"/>
</dbReference>
<proteinExistence type="inferred from homology"/>